<reference evidence="3 4" key="1">
    <citation type="submission" date="2023-08" db="EMBL/GenBank/DDBJ databases">
        <title>The whole genome sequence of Lysobacter yananisis.</title>
        <authorList>
            <person name="Sun H."/>
        </authorList>
    </citation>
    <scope>NUCLEOTIDE SEQUENCE [LARGE SCALE GENOMIC DNA]</scope>
    <source>
        <strain evidence="3 4">SNNU513</strain>
    </source>
</reference>
<keyword evidence="4" id="KW-1185">Reference proteome</keyword>
<feature type="transmembrane region" description="Helical" evidence="2">
    <location>
        <begin position="179"/>
        <end position="198"/>
    </location>
</feature>
<feature type="transmembrane region" description="Helical" evidence="2">
    <location>
        <begin position="229"/>
        <end position="248"/>
    </location>
</feature>
<protein>
    <submittedName>
        <fullName evidence="3">DUF998 domain-containing protein</fullName>
    </submittedName>
</protein>
<evidence type="ECO:0000313" key="3">
    <source>
        <dbReference type="EMBL" id="WMT01389.1"/>
    </source>
</evidence>
<dbReference type="EMBL" id="CP133568">
    <property type="protein sequence ID" value="WMT01389.1"/>
    <property type="molecule type" value="Genomic_DNA"/>
</dbReference>
<feature type="compositionally biased region" description="Low complexity" evidence="1">
    <location>
        <begin position="16"/>
        <end position="33"/>
    </location>
</feature>
<keyword evidence="2" id="KW-0812">Transmembrane</keyword>
<keyword evidence="2" id="KW-0472">Membrane</keyword>
<evidence type="ECO:0000256" key="1">
    <source>
        <dbReference type="SAM" id="MobiDB-lite"/>
    </source>
</evidence>
<evidence type="ECO:0000313" key="4">
    <source>
        <dbReference type="Proteomes" id="UP001229313"/>
    </source>
</evidence>
<feature type="transmembrane region" description="Helical" evidence="2">
    <location>
        <begin position="63"/>
        <end position="85"/>
    </location>
</feature>
<organism evidence="3 4">
    <name type="scientific">Lysobacter yananisis</name>
    <dbReference type="NCBI Taxonomy" id="1003114"/>
    <lineage>
        <taxon>Bacteria</taxon>
        <taxon>Pseudomonadati</taxon>
        <taxon>Pseudomonadota</taxon>
        <taxon>Gammaproteobacteria</taxon>
        <taxon>Lysobacterales</taxon>
        <taxon>Lysobacteraceae</taxon>
        <taxon>Lysobacter</taxon>
    </lineage>
</organism>
<accession>A0ABY9P4Z1</accession>
<sequence>MKASPNSAGARSAGPASTSAGAKSADAAPAGSTLADPTSSGGKSARAKSAAGATRAGAGDAGAFALALAAALCCVAALLGFGAALEGYSHWQHPPGLLGARGIPRALAFNLLGYVGPGLVLAWVAWRLAEAARGQRALARIGAWLWLWSALAWAAQGIAVLDPRDLDAQASRLHALAWLLWWLAFAPGAALLAWSALAAPAWRRFGAIALAAAAVVGLAVIAADARLVPAAPAQRVALLAWLAAYLAAARAPR</sequence>
<keyword evidence="2" id="KW-1133">Transmembrane helix</keyword>
<feature type="transmembrane region" description="Helical" evidence="2">
    <location>
        <begin position="205"/>
        <end position="223"/>
    </location>
</feature>
<evidence type="ECO:0000256" key="2">
    <source>
        <dbReference type="SAM" id="Phobius"/>
    </source>
</evidence>
<feature type="transmembrane region" description="Helical" evidence="2">
    <location>
        <begin position="105"/>
        <end position="126"/>
    </location>
</feature>
<proteinExistence type="predicted"/>
<name>A0ABY9P4Z1_9GAMM</name>
<feature type="transmembrane region" description="Helical" evidence="2">
    <location>
        <begin position="138"/>
        <end position="159"/>
    </location>
</feature>
<dbReference type="RefSeq" id="WP_309150838.1">
    <property type="nucleotide sequence ID" value="NZ_CP133568.1"/>
</dbReference>
<dbReference type="Proteomes" id="UP001229313">
    <property type="component" value="Chromosome"/>
</dbReference>
<feature type="region of interest" description="Disordered" evidence="1">
    <location>
        <begin position="1"/>
        <end position="46"/>
    </location>
</feature>
<gene>
    <name evidence="3" type="ORF">RDV84_15475</name>
</gene>